<evidence type="ECO:0000313" key="1">
    <source>
        <dbReference type="EMBL" id="KAG5570623.1"/>
    </source>
</evidence>
<name>A0A9J5W5H8_SOLCO</name>
<organism evidence="1 2">
    <name type="scientific">Solanum commersonii</name>
    <name type="common">Commerson's wild potato</name>
    <name type="synonym">Commerson's nightshade</name>
    <dbReference type="NCBI Taxonomy" id="4109"/>
    <lineage>
        <taxon>Eukaryota</taxon>
        <taxon>Viridiplantae</taxon>
        <taxon>Streptophyta</taxon>
        <taxon>Embryophyta</taxon>
        <taxon>Tracheophyta</taxon>
        <taxon>Spermatophyta</taxon>
        <taxon>Magnoliopsida</taxon>
        <taxon>eudicotyledons</taxon>
        <taxon>Gunneridae</taxon>
        <taxon>Pentapetalae</taxon>
        <taxon>asterids</taxon>
        <taxon>lamiids</taxon>
        <taxon>Solanales</taxon>
        <taxon>Solanaceae</taxon>
        <taxon>Solanoideae</taxon>
        <taxon>Solaneae</taxon>
        <taxon>Solanum</taxon>
    </lineage>
</organism>
<sequence>MSYANAGTILDGPRKNFMNADREGSSLHFQACIASAFIIKGGNFCLEMKTSTQPVKDYSPISNI</sequence>
<comment type="caution">
    <text evidence="1">The sequence shown here is derived from an EMBL/GenBank/DDBJ whole genome shotgun (WGS) entry which is preliminary data.</text>
</comment>
<protein>
    <submittedName>
        <fullName evidence="1">Uncharacterized protein</fullName>
    </submittedName>
</protein>
<reference evidence="1 2" key="1">
    <citation type="submission" date="2020-09" db="EMBL/GenBank/DDBJ databases">
        <title>De no assembly of potato wild relative species, Solanum commersonii.</title>
        <authorList>
            <person name="Cho K."/>
        </authorList>
    </citation>
    <scope>NUCLEOTIDE SEQUENCE [LARGE SCALE GENOMIC DNA]</scope>
    <source>
        <strain evidence="1">LZ3.2</strain>
        <tissue evidence="1">Leaf</tissue>
    </source>
</reference>
<keyword evidence="2" id="KW-1185">Reference proteome</keyword>
<dbReference type="EMBL" id="JACXVP010000012">
    <property type="protein sequence ID" value="KAG5570623.1"/>
    <property type="molecule type" value="Genomic_DNA"/>
</dbReference>
<dbReference type="Proteomes" id="UP000824120">
    <property type="component" value="Chromosome 12"/>
</dbReference>
<proteinExistence type="predicted"/>
<accession>A0A9J5W5H8</accession>
<evidence type="ECO:0000313" key="2">
    <source>
        <dbReference type="Proteomes" id="UP000824120"/>
    </source>
</evidence>
<dbReference type="AlphaFoldDB" id="A0A9J5W5H8"/>
<gene>
    <name evidence="1" type="ORF">H5410_060389</name>
</gene>